<dbReference type="SUPFAM" id="SSF55729">
    <property type="entry name" value="Acyl-CoA N-acyltransferases (Nat)"/>
    <property type="match status" value="1"/>
</dbReference>
<accession>A0A8J3VG05</accession>
<gene>
    <name evidence="4" type="ORF">Rhe02_39110</name>
</gene>
<organism evidence="4 5">
    <name type="scientific">Rhizocola hellebori</name>
    <dbReference type="NCBI Taxonomy" id="1392758"/>
    <lineage>
        <taxon>Bacteria</taxon>
        <taxon>Bacillati</taxon>
        <taxon>Actinomycetota</taxon>
        <taxon>Actinomycetes</taxon>
        <taxon>Micromonosporales</taxon>
        <taxon>Micromonosporaceae</taxon>
        <taxon>Rhizocola</taxon>
    </lineage>
</organism>
<dbReference type="PROSITE" id="PS51186">
    <property type="entry name" value="GNAT"/>
    <property type="match status" value="1"/>
</dbReference>
<dbReference type="Gene3D" id="3.40.630.30">
    <property type="match status" value="1"/>
</dbReference>
<comment type="caution">
    <text evidence="4">The sequence shown here is derived from an EMBL/GenBank/DDBJ whole genome shotgun (WGS) entry which is preliminary data.</text>
</comment>
<evidence type="ECO:0000313" key="5">
    <source>
        <dbReference type="Proteomes" id="UP000612899"/>
    </source>
</evidence>
<dbReference type="GO" id="GO:0016747">
    <property type="term" value="F:acyltransferase activity, transferring groups other than amino-acyl groups"/>
    <property type="evidence" value="ECO:0007669"/>
    <property type="project" value="InterPro"/>
</dbReference>
<dbReference type="InterPro" id="IPR000182">
    <property type="entry name" value="GNAT_dom"/>
</dbReference>
<evidence type="ECO:0000256" key="2">
    <source>
        <dbReference type="ARBA" id="ARBA00023315"/>
    </source>
</evidence>
<dbReference type="Pfam" id="PF00583">
    <property type="entry name" value="Acetyltransf_1"/>
    <property type="match status" value="1"/>
</dbReference>
<sequence length="309" mass="33443">MVIDVIVEAHEARFRELDPLLPRRDPLPDSLSGQMSVMVDGAVGYPRRIRVDADSSAADWSVLDQHRLVARVGGLDPVAAMDALLTGWVEVVHAIATPEDRDSAATIGWPSRDTAMTPLFIDRGMIPLRVMAVRQAGRPGPDVASPATIRPMADADLDAVVALHLEQIRWDRQFGGPQPRPGAAEVARRQYSARLQRGDPWVWIAECDGRPVGMIAVTPPESAGWVAGLSSASTPAYVGTTVVLAPQRAGGVGTALVARAHAALDREGVDLALLHYSSLNPLSAPFWHRCGYRPLWSWWSSSPASRLRL</sequence>
<evidence type="ECO:0000259" key="3">
    <source>
        <dbReference type="PROSITE" id="PS51186"/>
    </source>
</evidence>
<feature type="domain" description="N-acetyltransferase" evidence="3">
    <location>
        <begin position="147"/>
        <end position="309"/>
    </location>
</feature>
<evidence type="ECO:0000256" key="1">
    <source>
        <dbReference type="ARBA" id="ARBA00022679"/>
    </source>
</evidence>
<dbReference type="InterPro" id="IPR050832">
    <property type="entry name" value="Bact_Acetyltransf"/>
</dbReference>
<reference evidence="4" key="1">
    <citation type="submission" date="2021-01" db="EMBL/GenBank/DDBJ databases">
        <title>Whole genome shotgun sequence of Rhizocola hellebori NBRC 109834.</title>
        <authorList>
            <person name="Komaki H."/>
            <person name="Tamura T."/>
        </authorList>
    </citation>
    <scope>NUCLEOTIDE SEQUENCE</scope>
    <source>
        <strain evidence="4">NBRC 109834</strain>
    </source>
</reference>
<keyword evidence="2" id="KW-0012">Acyltransferase</keyword>
<keyword evidence="1" id="KW-0808">Transferase</keyword>
<dbReference type="InterPro" id="IPR016181">
    <property type="entry name" value="Acyl_CoA_acyltransferase"/>
</dbReference>
<evidence type="ECO:0000313" key="4">
    <source>
        <dbReference type="EMBL" id="GIH05844.1"/>
    </source>
</evidence>
<dbReference type="Proteomes" id="UP000612899">
    <property type="component" value="Unassembled WGS sequence"/>
</dbReference>
<proteinExistence type="predicted"/>
<dbReference type="CDD" id="cd04301">
    <property type="entry name" value="NAT_SF"/>
    <property type="match status" value="1"/>
</dbReference>
<dbReference type="AlphaFoldDB" id="A0A8J3VG05"/>
<protein>
    <submittedName>
        <fullName evidence="4">GNAT family N-acetyltransferase</fullName>
    </submittedName>
</protein>
<dbReference type="EMBL" id="BONY01000022">
    <property type="protein sequence ID" value="GIH05844.1"/>
    <property type="molecule type" value="Genomic_DNA"/>
</dbReference>
<dbReference type="PANTHER" id="PTHR43877">
    <property type="entry name" value="AMINOALKYLPHOSPHONATE N-ACETYLTRANSFERASE-RELATED-RELATED"/>
    <property type="match status" value="1"/>
</dbReference>
<name>A0A8J3VG05_9ACTN</name>
<keyword evidence="5" id="KW-1185">Reference proteome</keyword>